<dbReference type="PROSITE" id="PS51186">
    <property type="entry name" value="GNAT"/>
    <property type="match status" value="1"/>
</dbReference>
<evidence type="ECO:0000313" key="2">
    <source>
        <dbReference type="EMBL" id="PXY22567.1"/>
    </source>
</evidence>
<dbReference type="SUPFAM" id="SSF55729">
    <property type="entry name" value="Acyl-CoA N-acyltransferases (Nat)"/>
    <property type="match status" value="1"/>
</dbReference>
<dbReference type="Proteomes" id="UP000249915">
    <property type="component" value="Unassembled WGS sequence"/>
</dbReference>
<protein>
    <submittedName>
        <fullName evidence="2">GCN5 family acetyltransferase</fullName>
    </submittedName>
</protein>
<evidence type="ECO:0000313" key="3">
    <source>
        <dbReference type="Proteomes" id="UP000249915"/>
    </source>
</evidence>
<dbReference type="InterPro" id="IPR016181">
    <property type="entry name" value="Acyl_CoA_acyltransferase"/>
</dbReference>
<organism evidence="2 3">
    <name type="scientific">Prauserella muralis</name>
    <dbReference type="NCBI Taxonomy" id="588067"/>
    <lineage>
        <taxon>Bacteria</taxon>
        <taxon>Bacillati</taxon>
        <taxon>Actinomycetota</taxon>
        <taxon>Actinomycetes</taxon>
        <taxon>Pseudonocardiales</taxon>
        <taxon>Pseudonocardiaceae</taxon>
        <taxon>Prauserella</taxon>
    </lineage>
</organism>
<dbReference type="GO" id="GO:0016747">
    <property type="term" value="F:acyltransferase activity, transferring groups other than amino-acyl groups"/>
    <property type="evidence" value="ECO:0007669"/>
    <property type="project" value="InterPro"/>
</dbReference>
<name>A0A2V4APR0_9PSEU</name>
<dbReference type="PANTHER" id="PTHR43610">
    <property type="entry name" value="BLL6696 PROTEIN"/>
    <property type="match status" value="1"/>
</dbReference>
<evidence type="ECO:0000259" key="1">
    <source>
        <dbReference type="PROSITE" id="PS51186"/>
    </source>
</evidence>
<dbReference type="Pfam" id="PF13302">
    <property type="entry name" value="Acetyltransf_3"/>
    <property type="match status" value="1"/>
</dbReference>
<comment type="caution">
    <text evidence="2">The sequence shown here is derived from an EMBL/GenBank/DDBJ whole genome shotgun (WGS) entry which is preliminary data.</text>
</comment>
<dbReference type="PANTHER" id="PTHR43610:SF1">
    <property type="entry name" value="N-ACETYLTRANSFERASE DOMAIN-CONTAINING PROTEIN"/>
    <property type="match status" value="1"/>
</dbReference>
<keyword evidence="2" id="KW-0808">Transferase</keyword>
<gene>
    <name evidence="2" type="ORF">BAY60_22285</name>
</gene>
<sequence length="184" mass="20685">MIDAEPFLDQPVLVGPRVRLEPLGSEHFEGLWPMFTDPETMRLTGTHAKATPEQVRQWVATRAEHADRADWAIVRAADGRVLGEAVLNELDPANASMCYRIALTGPEVFGRGYGTEATRLVLDHAFGVVGLHRVELEVLDFNPRARRVYEKCGFVAEGVRRQAQRWDGRWHDVITMAVLATDPR</sequence>
<dbReference type="Gene3D" id="3.40.630.30">
    <property type="match status" value="1"/>
</dbReference>
<reference evidence="2 3" key="1">
    <citation type="submission" date="2016-07" db="EMBL/GenBank/DDBJ databases">
        <title>Draft genome sequence of Prauserella muralis DSM 45305, isolated from a mould-covered wall in an indoor environment.</title>
        <authorList>
            <person name="Ruckert C."/>
            <person name="Albersmeier A."/>
            <person name="Jiang C.-L."/>
            <person name="Jiang Y."/>
            <person name="Kalinowski J."/>
            <person name="Schneider O."/>
            <person name="Winkler A."/>
            <person name="Zotchev S.B."/>
        </authorList>
    </citation>
    <scope>NUCLEOTIDE SEQUENCE [LARGE SCALE GENOMIC DNA]</scope>
    <source>
        <strain evidence="2 3">DSM 45305</strain>
    </source>
</reference>
<dbReference type="InterPro" id="IPR000182">
    <property type="entry name" value="GNAT_dom"/>
</dbReference>
<feature type="domain" description="N-acetyltransferase" evidence="1">
    <location>
        <begin position="18"/>
        <end position="181"/>
    </location>
</feature>
<dbReference type="AlphaFoldDB" id="A0A2V4APR0"/>
<dbReference type="EMBL" id="MASW01000005">
    <property type="protein sequence ID" value="PXY22567.1"/>
    <property type="molecule type" value="Genomic_DNA"/>
</dbReference>
<accession>A0A2V4APR0</accession>
<keyword evidence="3" id="KW-1185">Reference proteome</keyword>
<proteinExistence type="predicted"/>